<dbReference type="Pfam" id="PF20160">
    <property type="entry name" value="C-JID"/>
    <property type="match status" value="1"/>
</dbReference>
<evidence type="ECO:0000256" key="7">
    <source>
        <dbReference type="ARBA" id="ARBA00022801"/>
    </source>
</evidence>
<evidence type="ECO:0000256" key="11">
    <source>
        <dbReference type="ARBA" id="ARBA00061488"/>
    </source>
</evidence>
<evidence type="ECO:0000256" key="1">
    <source>
        <dbReference type="ARBA" id="ARBA00004123"/>
    </source>
</evidence>
<dbReference type="InterPro" id="IPR011713">
    <property type="entry name" value="Leu-rich_rpt_3"/>
</dbReference>
<accession>A0AA39E558</accession>
<feature type="compositionally biased region" description="Acidic residues" evidence="12">
    <location>
        <begin position="1068"/>
        <end position="1083"/>
    </location>
</feature>
<dbReference type="SUPFAM" id="SSF52540">
    <property type="entry name" value="P-loop containing nucleoside triphosphate hydrolases"/>
    <property type="match status" value="1"/>
</dbReference>
<keyword evidence="8" id="KW-0520">NAD</keyword>
<dbReference type="EMBL" id="JARBHA010000002">
    <property type="protein sequence ID" value="KAJ9707484.1"/>
    <property type="molecule type" value="Genomic_DNA"/>
</dbReference>
<dbReference type="PRINTS" id="PR00364">
    <property type="entry name" value="DISEASERSIST"/>
</dbReference>
<dbReference type="InterPro" id="IPR027417">
    <property type="entry name" value="P-loop_NTPase"/>
</dbReference>
<protein>
    <recommendedName>
        <fullName evidence="3">ADP-ribosyl cyclase/cyclic ADP-ribose hydrolase</fullName>
        <ecNumber evidence="3">3.2.2.6</ecNumber>
    </recommendedName>
</protein>
<keyword evidence="9" id="KW-0539">Nucleus</keyword>
<dbReference type="EC" id="3.2.2.6" evidence="3"/>
<dbReference type="Pfam" id="PF01582">
    <property type="entry name" value="TIR"/>
    <property type="match status" value="1"/>
</dbReference>
<feature type="compositionally biased region" description="Acidic residues" evidence="12">
    <location>
        <begin position="1093"/>
        <end position="1108"/>
    </location>
</feature>
<organism evidence="14 15">
    <name type="scientific">Vitis rotundifolia</name>
    <name type="common">Muscadine grape</name>
    <dbReference type="NCBI Taxonomy" id="103349"/>
    <lineage>
        <taxon>Eukaryota</taxon>
        <taxon>Viridiplantae</taxon>
        <taxon>Streptophyta</taxon>
        <taxon>Embryophyta</taxon>
        <taxon>Tracheophyta</taxon>
        <taxon>Spermatophyta</taxon>
        <taxon>Magnoliopsida</taxon>
        <taxon>eudicotyledons</taxon>
        <taxon>Gunneridae</taxon>
        <taxon>Pentapetalae</taxon>
        <taxon>rosids</taxon>
        <taxon>Vitales</taxon>
        <taxon>Vitaceae</taxon>
        <taxon>Viteae</taxon>
        <taxon>Vitis</taxon>
    </lineage>
</organism>
<keyword evidence="5" id="KW-0433">Leucine-rich repeat</keyword>
<comment type="subcellular location">
    <subcellularLocation>
        <location evidence="2">Cytoplasm</location>
    </subcellularLocation>
    <subcellularLocation>
        <location evidence="1">Nucleus</location>
    </subcellularLocation>
</comment>
<dbReference type="GO" id="GO:0005737">
    <property type="term" value="C:cytoplasm"/>
    <property type="evidence" value="ECO:0007669"/>
    <property type="project" value="UniProtKB-SubCell"/>
</dbReference>
<comment type="similarity">
    <text evidence="11">Belongs to the disease resistance TIR-NB-LRR family.</text>
</comment>
<evidence type="ECO:0000256" key="6">
    <source>
        <dbReference type="ARBA" id="ARBA00022737"/>
    </source>
</evidence>
<evidence type="ECO:0000256" key="5">
    <source>
        <dbReference type="ARBA" id="ARBA00022614"/>
    </source>
</evidence>
<sequence length="1108" mass="124963">MAISSSSSSFQRGYDVFLSFRGEDTRNNFTAHLYKELRTKGINTFIDDDKLDRGQVISPALVAAIENSMFSIVVLSENYASSGWCLDELVKILECKESRGQRVLPIFYNVDPSDVRKHMGKFGEALAKHEENFKENMGRVQIWRDALTQVANLSGWDSRNKNEVTLIEEIVSGILNDIIHIPSSDAEDLVGIDSSIREMESLLCMESIDVRMIGIWGMGGIGKTTLAGAIYDRIFNQFEGCIFFENVGEDLKRQGIDALKEKLLSQTLGCKNLNLTGRTSMGASLCSKKVLLVLDDVNDSIVLTKLLPSRNWFGPGSRIIITTRNKDLLSMHGVKETYKVKELEGNKAMELFSHYAFKRDHPKDDFVELSKDILAYTQGLPLALKVLGSLLFGRSKHEWEGELDKLKRIPNMEIQRVLQISYDCLTDNEKDIFLDIACFFLWEDNDYVTKILDSCNFFPTSGIKALINKSLITIFDNKLKMHDLLQEMGREVVRKKFPKMPGKWSRLWNHEDIFHVLKRNMGTEEVEGIFLNLSHLEQKLEFTTQAFAGMNRLRLLKVYKSDISRTFEDASKKANCKVHFSEDIKFHYDDLRLLYFHGYPLKSLPNDFNPKNLVDLSMPYSRVRQLWEGIKVLEKLKFMNLSHSRYLRETPDFSGVINLEQLVLEGCTSLCEVHPSLVVLNKLNFLSLKNCTMLKSLPSNIYNLKSLETFDVSGCPDCVNLKWLKELGVDKGTPSASHLMPRSSNSICFMLPPFPVLCSLTKLNLTNCSIADGANLGNIGFLSSLKSLNLSGNYFVTLPSSINQLSQLKWLGLENCKRLKALQELPSSIEEINAHNCTSLTTLTSGFKLKGDPLLPPLEPASPVLETSIPELLKAAFGLVIPGRRIPDWIRNQDYGSEIELELPPSWFNSNVLAFALAVIYSFPLPLCHRSSGWVSADCNFYSHHSSWHYAVYPQTTLRGGLESDHLWLLCVPFPSSINFDEVIRIKASFDVSLNRGVCEIKKCGIDLVYGNEEVNGNNITMIQYISPPPNSTLLLEQIHGGDSSGSGRSHDGSESENSDYYNSCDGETSESEWCSDDSESENSDYYNSCDGETSESEWCSDDSESEM</sequence>
<evidence type="ECO:0000313" key="15">
    <source>
        <dbReference type="Proteomes" id="UP001168098"/>
    </source>
</evidence>
<dbReference type="InterPro" id="IPR002182">
    <property type="entry name" value="NB-ARC"/>
</dbReference>
<evidence type="ECO:0000256" key="4">
    <source>
        <dbReference type="ARBA" id="ARBA00022490"/>
    </source>
</evidence>
<evidence type="ECO:0000256" key="8">
    <source>
        <dbReference type="ARBA" id="ARBA00023027"/>
    </source>
</evidence>
<dbReference type="InterPro" id="IPR035897">
    <property type="entry name" value="Toll_tir_struct_dom_sf"/>
</dbReference>
<dbReference type="SUPFAM" id="SSF52058">
    <property type="entry name" value="L domain-like"/>
    <property type="match status" value="1"/>
</dbReference>
<keyword evidence="7" id="KW-0378">Hydrolase</keyword>
<dbReference type="InterPro" id="IPR044974">
    <property type="entry name" value="Disease_R_plants"/>
</dbReference>
<dbReference type="Pfam" id="PF23282">
    <property type="entry name" value="WHD_ROQ1"/>
    <property type="match status" value="1"/>
</dbReference>
<dbReference type="PANTHER" id="PTHR11017">
    <property type="entry name" value="LEUCINE-RICH REPEAT-CONTAINING PROTEIN"/>
    <property type="match status" value="1"/>
</dbReference>
<dbReference type="InterPro" id="IPR045344">
    <property type="entry name" value="C-JID"/>
</dbReference>
<feature type="domain" description="TIR" evidence="13">
    <location>
        <begin position="13"/>
        <end position="153"/>
    </location>
</feature>
<evidence type="ECO:0000256" key="2">
    <source>
        <dbReference type="ARBA" id="ARBA00004496"/>
    </source>
</evidence>
<dbReference type="InterPro" id="IPR042197">
    <property type="entry name" value="Apaf_helical"/>
</dbReference>
<dbReference type="Pfam" id="PF07725">
    <property type="entry name" value="LRR_3"/>
    <property type="match status" value="1"/>
</dbReference>
<dbReference type="FunFam" id="3.80.10.10:FF:000386">
    <property type="entry name" value="Disease resistance protein RPS4"/>
    <property type="match status" value="1"/>
</dbReference>
<dbReference type="Gene3D" id="3.80.10.10">
    <property type="entry name" value="Ribonuclease Inhibitor"/>
    <property type="match status" value="1"/>
</dbReference>
<dbReference type="Gene3D" id="1.10.8.430">
    <property type="entry name" value="Helical domain of apoptotic protease-activating factors"/>
    <property type="match status" value="1"/>
</dbReference>
<dbReference type="GO" id="GO:0043531">
    <property type="term" value="F:ADP binding"/>
    <property type="evidence" value="ECO:0007669"/>
    <property type="project" value="InterPro"/>
</dbReference>
<dbReference type="Proteomes" id="UP001168098">
    <property type="component" value="Unassembled WGS sequence"/>
</dbReference>
<evidence type="ECO:0000256" key="3">
    <source>
        <dbReference type="ARBA" id="ARBA00011982"/>
    </source>
</evidence>
<name>A0AA39E558_VITRO</name>
<comment type="catalytic activity">
    <reaction evidence="10">
        <text>NAD(+) + H2O = ADP-D-ribose + nicotinamide + H(+)</text>
        <dbReference type="Rhea" id="RHEA:16301"/>
        <dbReference type="ChEBI" id="CHEBI:15377"/>
        <dbReference type="ChEBI" id="CHEBI:15378"/>
        <dbReference type="ChEBI" id="CHEBI:17154"/>
        <dbReference type="ChEBI" id="CHEBI:57540"/>
        <dbReference type="ChEBI" id="CHEBI:57967"/>
        <dbReference type="EC" id="3.2.2.6"/>
    </reaction>
    <physiologicalReaction direction="left-to-right" evidence="10">
        <dbReference type="Rhea" id="RHEA:16302"/>
    </physiologicalReaction>
</comment>
<dbReference type="GO" id="GO:0007165">
    <property type="term" value="P:signal transduction"/>
    <property type="evidence" value="ECO:0007669"/>
    <property type="project" value="InterPro"/>
</dbReference>
<comment type="caution">
    <text evidence="14">The sequence shown here is derived from an EMBL/GenBank/DDBJ whole genome shotgun (WGS) entry which is preliminary data.</text>
</comment>
<dbReference type="InterPro" id="IPR000157">
    <property type="entry name" value="TIR_dom"/>
</dbReference>
<keyword evidence="15" id="KW-1185">Reference proteome</keyword>
<dbReference type="FunFam" id="3.40.50.10140:FF:000007">
    <property type="entry name" value="Disease resistance protein (TIR-NBS-LRR class)"/>
    <property type="match status" value="1"/>
</dbReference>
<keyword evidence="6" id="KW-0677">Repeat</keyword>
<dbReference type="AlphaFoldDB" id="A0AA39E558"/>
<feature type="region of interest" description="Disordered" evidence="12">
    <location>
        <begin position="1037"/>
        <end position="1108"/>
    </location>
</feature>
<dbReference type="GO" id="GO:0043068">
    <property type="term" value="P:positive regulation of programmed cell death"/>
    <property type="evidence" value="ECO:0007669"/>
    <property type="project" value="UniProtKB-ARBA"/>
</dbReference>
<keyword evidence="4" id="KW-0963">Cytoplasm</keyword>
<dbReference type="PANTHER" id="PTHR11017:SF479">
    <property type="entry name" value="DISEASE RESISTANCE PROTEIN (TIR-NBS-LRR CLASS) FAMILY"/>
    <property type="match status" value="1"/>
</dbReference>
<proteinExistence type="inferred from homology"/>
<evidence type="ECO:0000313" key="14">
    <source>
        <dbReference type="EMBL" id="KAJ9707484.1"/>
    </source>
</evidence>
<reference evidence="14 15" key="1">
    <citation type="journal article" date="2023" name="BMC Biotechnol.">
        <title>Vitis rotundifolia cv Carlos genome sequencing.</title>
        <authorList>
            <person name="Huff M."/>
            <person name="Hulse-Kemp A."/>
            <person name="Scheffler B."/>
            <person name="Youngblood R."/>
            <person name="Simpson S."/>
            <person name="Babiker E."/>
            <person name="Staton M."/>
        </authorList>
    </citation>
    <scope>NUCLEOTIDE SEQUENCE [LARGE SCALE GENOMIC DNA]</scope>
    <source>
        <tissue evidence="14">Leaf</tissue>
    </source>
</reference>
<dbReference type="GO" id="GO:0005634">
    <property type="term" value="C:nucleus"/>
    <property type="evidence" value="ECO:0007669"/>
    <property type="project" value="UniProtKB-SubCell"/>
</dbReference>
<dbReference type="GO" id="GO:0061809">
    <property type="term" value="F:NAD+ nucleosidase activity, cyclic ADP-ribose generating"/>
    <property type="evidence" value="ECO:0007669"/>
    <property type="project" value="UniProtKB-EC"/>
</dbReference>
<dbReference type="FunFam" id="1.10.8.430:FF:000002">
    <property type="entry name" value="Disease resistance protein (TIR-NBS-LRR class)"/>
    <property type="match status" value="1"/>
</dbReference>
<dbReference type="SMART" id="SM00255">
    <property type="entry name" value="TIR"/>
    <property type="match status" value="1"/>
</dbReference>
<dbReference type="InterPro" id="IPR032675">
    <property type="entry name" value="LRR_dom_sf"/>
</dbReference>
<evidence type="ECO:0000256" key="12">
    <source>
        <dbReference type="SAM" id="MobiDB-lite"/>
    </source>
</evidence>
<evidence type="ECO:0000256" key="10">
    <source>
        <dbReference type="ARBA" id="ARBA00047304"/>
    </source>
</evidence>
<evidence type="ECO:0000256" key="9">
    <source>
        <dbReference type="ARBA" id="ARBA00023242"/>
    </source>
</evidence>
<dbReference type="Gene3D" id="3.40.50.10140">
    <property type="entry name" value="Toll/interleukin-1 receptor homology (TIR) domain"/>
    <property type="match status" value="1"/>
</dbReference>
<evidence type="ECO:0000259" key="13">
    <source>
        <dbReference type="SMART" id="SM00255"/>
    </source>
</evidence>
<dbReference type="Pfam" id="PF00931">
    <property type="entry name" value="NB-ARC"/>
    <property type="match status" value="1"/>
</dbReference>
<dbReference type="InterPro" id="IPR058192">
    <property type="entry name" value="WHD_ROQ1-like"/>
</dbReference>
<dbReference type="SUPFAM" id="SSF52200">
    <property type="entry name" value="Toll/Interleukin receptor TIR domain"/>
    <property type="match status" value="1"/>
</dbReference>
<gene>
    <name evidence="14" type="ORF">PVL29_002493</name>
</gene>
<dbReference type="Gene3D" id="3.40.50.300">
    <property type="entry name" value="P-loop containing nucleotide triphosphate hydrolases"/>
    <property type="match status" value="1"/>
</dbReference>
<dbReference type="GO" id="GO:0050832">
    <property type="term" value="P:defense response to fungus"/>
    <property type="evidence" value="ECO:0007669"/>
    <property type="project" value="UniProtKB-ARBA"/>
</dbReference>